<dbReference type="SUPFAM" id="SSF56194">
    <property type="entry name" value="Uridine diphospho-N-Acetylenolpyruvylglucosamine reductase, MurB, C-terminal domain"/>
    <property type="match status" value="1"/>
</dbReference>
<dbReference type="InterPro" id="IPR016167">
    <property type="entry name" value="FAD-bd_PCMH_sub1"/>
</dbReference>
<keyword evidence="2" id="KW-0521">NADP</keyword>
<dbReference type="InterPro" id="IPR016166">
    <property type="entry name" value="FAD-bd_PCMH"/>
</dbReference>
<dbReference type="InterPro" id="IPR006094">
    <property type="entry name" value="Oxid_FAD_bind_N"/>
</dbReference>
<keyword evidence="2" id="KW-0274">FAD</keyword>
<dbReference type="GO" id="GO:0005829">
    <property type="term" value="C:cytosol"/>
    <property type="evidence" value="ECO:0007669"/>
    <property type="project" value="TreeGrafter"/>
</dbReference>
<dbReference type="GO" id="GO:0051301">
    <property type="term" value="P:cell division"/>
    <property type="evidence" value="ECO:0007669"/>
    <property type="project" value="UniProtKB-KW"/>
</dbReference>
<proteinExistence type="inferred from homology"/>
<dbReference type="EC" id="1.3.1.98" evidence="2"/>
<feature type="active site" evidence="2">
    <location>
        <position position="166"/>
    </location>
</feature>
<dbReference type="InterPro" id="IPR036318">
    <property type="entry name" value="FAD-bd_PCMH-like_sf"/>
</dbReference>
<comment type="pathway">
    <text evidence="2">Cell wall biogenesis; peptidoglycan biosynthesis.</text>
</comment>
<feature type="active site" description="Proton donor" evidence="2">
    <location>
        <position position="215"/>
    </location>
</feature>
<evidence type="ECO:0000256" key="1">
    <source>
        <dbReference type="ARBA" id="ARBA00023002"/>
    </source>
</evidence>
<keyword evidence="2" id="KW-0285">Flavoprotein</keyword>
<dbReference type="GO" id="GO:0009252">
    <property type="term" value="P:peptidoglycan biosynthetic process"/>
    <property type="evidence" value="ECO:0007669"/>
    <property type="project" value="UniProtKB-UniRule"/>
</dbReference>
<gene>
    <name evidence="2" type="primary">murB</name>
    <name evidence="4" type="ORF">D0962_33660</name>
</gene>
<keyword evidence="2" id="KW-0961">Cell wall biogenesis/degradation</keyword>
<evidence type="ECO:0000313" key="5">
    <source>
        <dbReference type="Proteomes" id="UP000473574"/>
    </source>
</evidence>
<dbReference type="InterPro" id="IPR003170">
    <property type="entry name" value="MurB"/>
</dbReference>
<dbReference type="GO" id="GO:0071555">
    <property type="term" value="P:cell wall organization"/>
    <property type="evidence" value="ECO:0007669"/>
    <property type="project" value="UniProtKB-KW"/>
</dbReference>
<organism evidence="4 5">
    <name type="scientific">Adonisia turfae CCMR0082</name>
    <dbReference type="NCBI Taxonomy" id="2304604"/>
    <lineage>
        <taxon>Bacteria</taxon>
        <taxon>Bacillati</taxon>
        <taxon>Cyanobacteriota</taxon>
        <taxon>Adonisia</taxon>
        <taxon>Adonisia turfae</taxon>
    </lineage>
</organism>
<dbReference type="GO" id="GO:0008762">
    <property type="term" value="F:UDP-N-acetylmuramate dehydrogenase activity"/>
    <property type="evidence" value="ECO:0007669"/>
    <property type="project" value="UniProtKB-UniRule"/>
</dbReference>
<evidence type="ECO:0000256" key="2">
    <source>
        <dbReference type="HAMAP-Rule" id="MF_00037"/>
    </source>
</evidence>
<protein>
    <recommendedName>
        <fullName evidence="2">UDP-N-acetylenolpyruvoylglucosamine reductase</fullName>
        <ecNumber evidence="2">1.3.1.98</ecNumber>
    </recommendedName>
    <alternativeName>
        <fullName evidence="2">UDP-N-acetylmuramate dehydrogenase</fullName>
    </alternativeName>
</protein>
<dbReference type="GO" id="GO:0071949">
    <property type="term" value="F:FAD binding"/>
    <property type="evidence" value="ECO:0007669"/>
    <property type="project" value="InterPro"/>
</dbReference>
<evidence type="ECO:0000259" key="3">
    <source>
        <dbReference type="PROSITE" id="PS51387"/>
    </source>
</evidence>
<keyword evidence="2" id="KW-0963">Cytoplasm</keyword>
<keyword evidence="1 2" id="KW-0560">Oxidoreductase</keyword>
<feature type="active site" evidence="2">
    <location>
        <position position="277"/>
    </location>
</feature>
<dbReference type="InterPro" id="IPR016169">
    <property type="entry name" value="FAD-bd_PCMH_sub2"/>
</dbReference>
<comment type="catalytic activity">
    <reaction evidence="2">
        <text>UDP-N-acetyl-alpha-D-muramate + NADP(+) = UDP-N-acetyl-3-O-(1-carboxyvinyl)-alpha-D-glucosamine + NADPH + H(+)</text>
        <dbReference type="Rhea" id="RHEA:12248"/>
        <dbReference type="ChEBI" id="CHEBI:15378"/>
        <dbReference type="ChEBI" id="CHEBI:57783"/>
        <dbReference type="ChEBI" id="CHEBI:58349"/>
        <dbReference type="ChEBI" id="CHEBI:68483"/>
        <dbReference type="ChEBI" id="CHEBI:70757"/>
        <dbReference type="EC" id="1.3.1.98"/>
    </reaction>
</comment>
<dbReference type="SUPFAM" id="SSF56176">
    <property type="entry name" value="FAD-binding/transporter-associated domain-like"/>
    <property type="match status" value="1"/>
</dbReference>
<dbReference type="InterPro" id="IPR036635">
    <property type="entry name" value="MurB_C_sf"/>
</dbReference>
<dbReference type="PANTHER" id="PTHR21071:SF4">
    <property type="entry name" value="UDP-N-ACETYLENOLPYRUVOYLGLUCOSAMINE REDUCTASE"/>
    <property type="match status" value="1"/>
</dbReference>
<comment type="similarity">
    <text evidence="2">Belongs to the MurB family.</text>
</comment>
<comment type="function">
    <text evidence="2">Cell wall formation.</text>
</comment>
<dbReference type="Gene3D" id="3.30.465.10">
    <property type="match status" value="1"/>
</dbReference>
<keyword evidence="2" id="KW-0133">Cell shape</keyword>
<name>A0A6M0SJD9_9CYAN</name>
<dbReference type="Pfam" id="PF01565">
    <property type="entry name" value="FAD_binding_4"/>
    <property type="match status" value="1"/>
</dbReference>
<accession>A0A6M0SJD9</accession>
<dbReference type="UniPathway" id="UPA00219"/>
<evidence type="ECO:0000313" key="4">
    <source>
        <dbReference type="EMBL" id="NEZ67652.1"/>
    </source>
</evidence>
<comment type="cofactor">
    <cofactor evidence="2">
        <name>FAD</name>
        <dbReference type="ChEBI" id="CHEBI:57692"/>
    </cofactor>
</comment>
<comment type="subcellular location">
    <subcellularLocation>
        <location evidence="2">Cytoplasm</location>
    </subcellularLocation>
</comment>
<comment type="caution">
    <text evidence="4">The sequence shown here is derived from an EMBL/GenBank/DDBJ whole genome shotgun (WGS) entry which is preliminary data.</text>
</comment>
<dbReference type="AlphaFoldDB" id="A0A6M0SJD9"/>
<reference evidence="4 5" key="1">
    <citation type="journal article" date="2020" name="Microb. Ecol.">
        <title>Ecogenomics of the Marine Benthic Filamentous Cyanobacterium Adonisia.</title>
        <authorList>
            <person name="Walter J.M."/>
            <person name="Coutinho F.H."/>
            <person name="Leomil L."/>
            <person name="Hargreaves P.I."/>
            <person name="Campeao M.E."/>
            <person name="Vieira V.V."/>
            <person name="Silva B.S."/>
            <person name="Fistarol G.O."/>
            <person name="Salomon P.S."/>
            <person name="Sawabe T."/>
            <person name="Mino S."/>
            <person name="Hosokawa M."/>
            <person name="Miyashita H."/>
            <person name="Maruyama F."/>
            <person name="van Verk M.C."/>
            <person name="Dutilh B.E."/>
            <person name="Thompson C.C."/>
            <person name="Thompson F.L."/>
        </authorList>
    </citation>
    <scope>NUCLEOTIDE SEQUENCE [LARGE SCALE GENOMIC DNA]</scope>
    <source>
        <strain evidence="4 5">CCMR0082</strain>
    </source>
</reference>
<dbReference type="Proteomes" id="UP000473574">
    <property type="component" value="Unassembled WGS sequence"/>
</dbReference>
<dbReference type="RefSeq" id="WP_163670890.1">
    <property type="nucleotide sequence ID" value="NZ_QZCE01000002.1"/>
</dbReference>
<dbReference type="Gene3D" id="3.30.43.10">
    <property type="entry name" value="Uridine Diphospho-n-acetylenolpyruvylglucosamine Reductase, domain 2"/>
    <property type="match status" value="1"/>
</dbReference>
<dbReference type="PROSITE" id="PS51387">
    <property type="entry name" value="FAD_PCMH"/>
    <property type="match status" value="1"/>
</dbReference>
<dbReference type="HAMAP" id="MF_00037">
    <property type="entry name" value="MurB"/>
    <property type="match status" value="1"/>
</dbReference>
<keyword evidence="2" id="KW-0573">Peptidoglycan synthesis</keyword>
<sequence>MKSPISSLDTDKLSFYRTKHHFEKYGEFHTVDEFIQYCQWAQQRDVPLYILGNGSNVLFKSRKISSLVLKNKLNKDIKPLGEGRFEISSSTQVIDVLRYCYAQSLESFYYLSSVPATIGGALAMNAGRGRQQNMTVYDFVESVTFFDFEQNQIKTLLPNEIVQGYRQTTFTGIQKKLILKAIFKFESISFQSDPILERKKWSKEFQDYSAPNCGSVFKQADYRILRKLEGLSIGQSAFSKKTTNWILNKSKSSLPIRFLISMAQILHAFLGKKIELEVIVIE</sequence>
<dbReference type="GO" id="GO:0008360">
    <property type="term" value="P:regulation of cell shape"/>
    <property type="evidence" value="ECO:0007669"/>
    <property type="project" value="UniProtKB-KW"/>
</dbReference>
<dbReference type="EMBL" id="QZCE01000002">
    <property type="protein sequence ID" value="NEZ67652.1"/>
    <property type="molecule type" value="Genomic_DNA"/>
</dbReference>
<dbReference type="PANTHER" id="PTHR21071">
    <property type="entry name" value="UDP-N-ACETYLENOLPYRUVOYLGLUCOSAMINE REDUCTASE"/>
    <property type="match status" value="1"/>
</dbReference>
<feature type="domain" description="FAD-binding PCMH-type" evidence="3">
    <location>
        <begin position="17"/>
        <end position="195"/>
    </location>
</feature>
<keyword evidence="2" id="KW-0132">Cell division</keyword>
<keyword evidence="2" id="KW-0131">Cell cycle</keyword>